<feature type="transmembrane region" description="Helical" evidence="5">
    <location>
        <begin position="315"/>
        <end position="341"/>
    </location>
</feature>
<feature type="transmembrane region" description="Helical" evidence="5">
    <location>
        <begin position="262"/>
        <end position="280"/>
    </location>
</feature>
<dbReference type="Pfam" id="PF07690">
    <property type="entry name" value="MFS_1"/>
    <property type="match status" value="1"/>
</dbReference>
<dbReference type="EMBL" id="JAATIZ010000006">
    <property type="protein sequence ID" value="NJB66314.1"/>
    <property type="molecule type" value="Genomic_DNA"/>
</dbReference>
<dbReference type="Proteomes" id="UP000700248">
    <property type="component" value="Unassembled WGS sequence"/>
</dbReference>
<keyword evidence="3 5" id="KW-1133">Transmembrane helix</keyword>
<dbReference type="EMBL" id="DYTQ01000106">
    <property type="protein sequence ID" value="HJH24893.1"/>
    <property type="molecule type" value="Genomic_DNA"/>
</dbReference>
<dbReference type="GO" id="GO:0046943">
    <property type="term" value="F:carboxylic acid transmembrane transporter activity"/>
    <property type="evidence" value="ECO:0007669"/>
    <property type="project" value="TreeGrafter"/>
</dbReference>
<dbReference type="InterPro" id="IPR036259">
    <property type="entry name" value="MFS_trans_sf"/>
</dbReference>
<reference evidence="8 10" key="1">
    <citation type="submission" date="2020-03" db="EMBL/GenBank/DDBJ databases">
        <title>Genomic Encyclopedia of Type Strains, Phase IV (KMG-IV): sequencing the most valuable type-strain genomes for metagenomic binning, comparative biology and taxonomic classification.</title>
        <authorList>
            <person name="Goeker M."/>
        </authorList>
    </citation>
    <scope>NUCLEOTIDE SEQUENCE [LARGE SCALE GENOMIC DNA]</scope>
    <source>
        <strain evidence="8 10">DSM 26613</strain>
    </source>
</reference>
<dbReference type="InterPro" id="IPR005829">
    <property type="entry name" value="Sugar_transporter_CS"/>
</dbReference>
<dbReference type="Proteomes" id="UP000783934">
    <property type="component" value="Unassembled WGS sequence"/>
</dbReference>
<name>A0A9D2VH52_9BURK</name>
<evidence type="ECO:0000256" key="5">
    <source>
        <dbReference type="SAM" id="Phobius"/>
    </source>
</evidence>
<dbReference type="GO" id="GO:0005886">
    <property type="term" value="C:plasma membrane"/>
    <property type="evidence" value="ECO:0007669"/>
    <property type="project" value="TreeGrafter"/>
</dbReference>
<evidence type="ECO:0000256" key="2">
    <source>
        <dbReference type="ARBA" id="ARBA00022692"/>
    </source>
</evidence>
<evidence type="ECO:0000256" key="3">
    <source>
        <dbReference type="ARBA" id="ARBA00022989"/>
    </source>
</evidence>
<accession>A0A9D2VH52</accession>
<feature type="transmembrane region" description="Helical" evidence="5">
    <location>
        <begin position="52"/>
        <end position="70"/>
    </location>
</feature>
<feature type="transmembrane region" description="Helical" evidence="5">
    <location>
        <begin position="170"/>
        <end position="188"/>
    </location>
</feature>
<comment type="caution">
    <text evidence="7">The sequence shown here is derived from an EMBL/GenBank/DDBJ whole genome shotgun (WGS) entry which is preliminary data.</text>
</comment>
<evidence type="ECO:0000256" key="1">
    <source>
        <dbReference type="ARBA" id="ARBA00004141"/>
    </source>
</evidence>
<dbReference type="InterPro" id="IPR020846">
    <property type="entry name" value="MFS_dom"/>
</dbReference>
<organism evidence="7 9">
    <name type="scientific">Paenalcaligenes hominis</name>
    <dbReference type="NCBI Taxonomy" id="643674"/>
    <lineage>
        <taxon>Bacteria</taxon>
        <taxon>Pseudomonadati</taxon>
        <taxon>Pseudomonadota</taxon>
        <taxon>Betaproteobacteria</taxon>
        <taxon>Burkholderiales</taxon>
        <taxon>Alcaligenaceae</taxon>
        <taxon>Paenalcaligenes</taxon>
    </lineage>
</organism>
<feature type="transmembrane region" description="Helical" evidence="5">
    <location>
        <begin position="383"/>
        <end position="402"/>
    </location>
</feature>
<reference evidence="7" key="2">
    <citation type="journal article" date="2021" name="PeerJ">
        <title>Extensive microbial diversity within the chicken gut microbiome revealed by metagenomics and culture.</title>
        <authorList>
            <person name="Gilroy R."/>
            <person name="Ravi A."/>
            <person name="Getino M."/>
            <person name="Pursley I."/>
            <person name="Horton D.L."/>
            <person name="Alikhan N.F."/>
            <person name="Baker D."/>
            <person name="Gharbi K."/>
            <person name="Hall N."/>
            <person name="Watson M."/>
            <person name="Adriaenssens E.M."/>
            <person name="Foster-Nyarko E."/>
            <person name="Jarju S."/>
            <person name="Secka A."/>
            <person name="Antonio M."/>
            <person name="Oren A."/>
            <person name="Chaudhuri R.R."/>
            <person name="La Ragione R."/>
            <person name="Hildebrand F."/>
            <person name="Pallen M.J."/>
        </authorList>
    </citation>
    <scope>NUCLEOTIDE SEQUENCE</scope>
    <source>
        <strain evidence="7">CHK175-13533</strain>
    </source>
</reference>
<dbReference type="AlphaFoldDB" id="A0A9D2VH52"/>
<evidence type="ECO:0000313" key="7">
    <source>
        <dbReference type="EMBL" id="HJH24893.1"/>
    </source>
</evidence>
<dbReference type="Gene3D" id="1.20.1250.20">
    <property type="entry name" value="MFS general substrate transporter like domains"/>
    <property type="match status" value="2"/>
</dbReference>
<feature type="transmembrane region" description="Helical" evidence="5">
    <location>
        <begin position="226"/>
        <end position="250"/>
    </location>
</feature>
<dbReference type="PANTHER" id="PTHR23508:SF10">
    <property type="entry name" value="CARBOXYLIC ACID TRANSPORTER PROTEIN HOMOLOG"/>
    <property type="match status" value="1"/>
</dbReference>
<dbReference type="InterPro" id="IPR011701">
    <property type="entry name" value="MFS"/>
</dbReference>
<gene>
    <name evidence="8" type="ORF">GGR41_002579</name>
    <name evidence="7" type="ORF">K8U84_10100</name>
</gene>
<protein>
    <submittedName>
        <fullName evidence="8">MFS family permease</fullName>
    </submittedName>
    <submittedName>
        <fullName evidence="7">MFS transporter</fullName>
    </submittedName>
</protein>
<feature type="transmembrane region" description="Helical" evidence="5">
    <location>
        <begin position="353"/>
        <end position="377"/>
    </location>
</feature>
<sequence>MFQKHAPWDSQYEWKAVFLLALGFGLVGLDRWMIGPLYPLMMKDLNLDYQDLGNIMGILGLAWGASSLFAGRLADRIGRRKVLIPATILFSLMTGLTGVATGLTSLLIIRFMMGLSEGAFGPTSVALTAEASKPSRRGLNMGIQQSTFALLGIGLGPIIVTQMVQYLPSWHWVFVIMTLPGLVLAYFMHKTIREPKHLQKISSTPVAPEQNSPVYTYKDLFQYRNILVGIVCMCCVMTCVFILSAMSPVYFTNYLQLSVSQMGFVTSGIGFGAFAGQVIIPALSDRFGRKSVTVIALLIAALLLYQFIHTPAQPLTLFLLLFFIAFGANSCLCMIGGTIAVESVPLALGSTAVGLIIGIGEIFGGGVAPMLAGWIAQSYGIQYTMYLALAGLIGCCFFALFFKETAPIKVGKPVAVA</sequence>
<dbReference type="SUPFAM" id="SSF103473">
    <property type="entry name" value="MFS general substrate transporter"/>
    <property type="match status" value="1"/>
</dbReference>
<dbReference type="PANTHER" id="PTHR23508">
    <property type="entry name" value="CARBOXYLIC ACID TRANSPORTER PROTEIN HOMOLOG"/>
    <property type="match status" value="1"/>
</dbReference>
<comment type="subcellular location">
    <subcellularLocation>
        <location evidence="1">Membrane</location>
        <topology evidence="1">Multi-pass membrane protein</topology>
    </subcellularLocation>
</comment>
<evidence type="ECO:0000313" key="8">
    <source>
        <dbReference type="EMBL" id="NJB66314.1"/>
    </source>
</evidence>
<evidence type="ECO:0000313" key="10">
    <source>
        <dbReference type="Proteomes" id="UP000783934"/>
    </source>
</evidence>
<keyword evidence="4 5" id="KW-0472">Membrane</keyword>
<feature type="domain" description="Major facilitator superfamily (MFS) profile" evidence="6">
    <location>
        <begin position="16"/>
        <end position="406"/>
    </location>
</feature>
<feature type="transmembrane region" description="Helical" evidence="5">
    <location>
        <begin position="82"/>
        <end position="101"/>
    </location>
</feature>
<reference evidence="7" key="3">
    <citation type="submission" date="2021-09" db="EMBL/GenBank/DDBJ databases">
        <authorList>
            <person name="Gilroy R."/>
        </authorList>
    </citation>
    <scope>NUCLEOTIDE SEQUENCE</scope>
    <source>
        <strain evidence="7">CHK175-13533</strain>
    </source>
</reference>
<dbReference type="RefSeq" id="WP_167662227.1">
    <property type="nucleotide sequence ID" value="NZ_BMCQ01000008.1"/>
</dbReference>
<feature type="transmembrane region" description="Helical" evidence="5">
    <location>
        <begin position="292"/>
        <end position="309"/>
    </location>
</feature>
<evidence type="ECO:0000313" key="9">
    <source>
        <dbReference type="Proteomes" id="UP000700248"/>
    </source>
</evidence>
<evidence type="ECO:0000259" key="6">
    <source>
        <dbReference type="PROSITE" id="PS50850"/>
    </source>
</evidence>
<keyword evidence="2 5" id="KW-0812">Transmembrane</keyword>
<proteinExistence type="predicted"/>
<dbReference type="PROSITE" id="PS00217">
    <property type="entry name" value="SUGAR_TRANSPORT_2"/>
    <property type="match status" value="1"/>
</dbReference>
<evidence type="ECO:0000256" key="4">
    <source>
        <dbReference type="ARBA" id="ARBA00023136"/>
    </source>
</evidence>
<keyword evidence="10" id="KW-1185">Reference proteome</keyword>
<feature type="transmembrane region" description="Helical" evidence="5">
    <location>
        <begin position="12"/>
        <end position="32"/>
    </location>
</feature>
<dbReference type="PROSITE" id="PS00216">
    <property type="entry name" value="SUGAR_TRANSPORT_1"/>
    <property type="match status" value="1"/>
</dbReference>
<dbReference type="PROSITE" id="PS50850">
    <property type="entry name" value="MFS"/>
    <property type="match status" value="1"/>
</dbReference>